<dbReference type="AlphaFoldDB" id="A0A645HR84"/>
<gene>
    <name evidence="1" type="ORF">SDC9_189121</name>
</gene>
<accession>A0A645HR84</accession>
<organism evidence="1">
    <name type="scientific">bioreactor metagenome</name>
    <dbReference type="NCBI Taxonomy" id="1076179"/>
    <lineage>
        <taxon>unclassified sequences</taxon>
        <taxon>metagenomes</taxon>
        <taxon>ecological metagenomes</taxon>
    </lineage>
</organism>
<reference evidence="1" key="1">
    <citation type="submission" date="2019-08" db="EMBL/GenBank/DDBJ databases">
        <authorList>
            <person name="Kucharzyk K."/>
            <person name="Murdoch R.W."/>
            <person name="Higgins S."/>
            <person name="Loffler F."/>
        </authorList>
    </citation>
    <scope>NUCLEOTIDE SEQUENCE</scope>
</reference>
<sequence length="58" mass="6470">MCFSQILNDCTELTDLFADIAAHALREINISLIVFNTDSRASETHTHFAGCAFFSVNF</sequence>
<comment type="caution">
    <text evidence="1">The sequence shown here is derived from an EMBL/GenBank/DDBJ whole genome shotgun (WGS) entry which is preliminary data.</text>
</comment>
<proteinExistence type="predicted"/>
<dbReference type="EMBL" id="VSSQ01098717">
    <property type="protein sequence ID" value="MPN41568.1"/>
    <property type="molecule type" value="Genomic_DNA"/>
</dbReference>
<evidence type="ECO:0000313" key="1">
    <source>
        <dbReference type="EMBL" id="MPN41568.1"/>
    </source>
</evidence>
<name>A0A645HR84_9ZZZZ</name>
<protein>
    <submittedName>
        <fullName evidence="1">Uncharacterized protein</fullName>
    </submittedName>
</protein>